<protein>
    <submittedName>
        <fullName evidence="3">Centrosomal protein of 85 kDa-like isoform X1</fullName>
    </submittedName>
</protein>
<feature type="compositionally biased region" description="Basic and acidic residues" evidence="1">
    <location>
        <begin position="486"/>
        <end position="497"/>
    </location>
</feature>
<feature type="region of interest" description="Disordered" evidence="1">
    <location>
        <begin position="456"/>
        <end position="497"/>
    </location>
</feature>
<dbReference type="PANTHER" id="PTHR31075:SF3">
    <property type="entry name" value="CENTROSOMAL PROTEIN OF 85 KDA"/>
    <property type="match status" value="1"/>
</dbReference>
<feature type="domain" description="Centrosomal protein of 85 kDa-like CC4 coiled-coil" evidence="2">
    <location>
        <begin position="598"/>
        <end position="681"/>
    </location>
</feature>
<dbReference type="PANTHER" id="PTHR31075">
    <property type="entry name" value="CENTROSOMAL PROTEIN OF 85 KDA"/>
    <property type="match status" value="1"/>
</dbReference>
<proteinExistence type="predicted"/>
<evidence type="ECO:0000256" key="1">
    <source>
        <dbReference type="SAM" id="MobiDB-lite"/>
    </source>
</evidence>
<evidence type="ECO:0000313" key="4">
    <source>
        <dbReference type="Proteomes" id="UP001230051"/>
    </source>
</evidence>
<reference evidence="3" key="1">
    <citation type="submission" date="2022-02" db="EMBL/GenBank/DDBJ databases">
        <title>Atlantic sturgeon de novo genome assembly.</title>
        <authorList>
            <person name="Stock M."/>
            <person name="Klopp C."/>
            <person name="Guiguen Y."/>
            <person name="Cabau C."/>
            <person name="Parinello H."/>
            <person name="Santidrian Yebra-Pimentel E."/>
            <person name="Kuhl H."/>
            <person name="Dirks R.P."/>
            <person name="Guessner J."/>
            <person name="Wuertz S."/>
            <person name="Du K."/>
            <person name="Schartl M."/>
        </authorList>
    </citation>
    <scope>NUCLEOTIDE SEQUENCE</scope>
    <source>
        <strain evidence="3">STURGEONOMICS-FGT-2020</strain>
        <tissue evidence="3">Whole blood</tissue>
    </source>
</reference>
<dbReference type="Gene3D" id="1.10.287.1490">
    <property type="match status" value="1"/>
</dbReference>
<accession>A0AAD8CU96</accession>
<feature type="region of interest" description="Disordered" evidence="1">
    <location>
        <begin position="120"/>
        <end position="155"/>
    </location>
</feature>
<dbReference type="InterPro" id="IPR058190">
    <property type="entry name" value="CC4_CEP85"/>
</dbReference>
<dbReference type="Pfam" id="PF24555">
    <property type="entry name" value="CC4_CEP85"/>
    <property type="match status" value="1"/>
</dbReference>
<dbReference type="AlphaFoldDB" id="A0AAD8CU96"/>
<evidence type="ECO:0000313" key="3">
    <source>
        <dbReference type="EMBL" id="KAK1156890.1"/>
    </source>
</evidence>
<sequence>MASSKRHQDLISQHPNLGGGSPAMEWKTPAISDKFQSRFGRCPSSADSGDTGLGTTPSDSTEGELQSELYSRTVNAIQPCCDFCSSSDSSSFQPIRTQITIPTAHVVPSTAGILAQMNNVAQDSRDSRTKSSPLSKLDPPNLDMGGMSNGDVKSAPVDSVNRYRTLVNGLEYHSLFPNADQSCLDECGKFNRPAIEPTMNQSALLDTFYGDPRFRTETSNHGETGKDSYGSLDRPYKTLPESKTTSSAGNVYGPRNGFMPNYSNSALNAGSAFAGQQALQSQMWMRAQMNTKGYDARVPDRSCDLAAWQQQQQQLESIRLQVEQMQLNAGSRQYPSLYPSALQQDTSKWDALIRANESLLKEKELVIERQKQQISQLEQKVRESELQVHSALIGRNPSYNDVYLLRLQEAQRENTFLRAQFADQTSSFNKEKAEAERKLAAVEAEVRKLNETLKETAQKHSEEMKKQEERVRGRDKHINSLKKKCQKESEQNREKQQRIETLERYLADLPTLEDYQKQSNQLKELERQSGQLQDTVSDLERKLGEARAQCRERAAQLESQKEKELELISQVHSLQEKVERSLEDGDRLPVLDMEKLKAENSSLKEEVDRAKRAIEKQQKKMEQIASQIRRLEEQVVQEEGTSQALREDLTEKENGLQQLRKAMKELSAQNQELIERNLTLQEQLGQPGQCEAPQAESAQLTQRLHGEMAACLYDLQSLCNILNQRSQGRDPNLSLLLGIRSMQYSCDDREDWMNPEVLAKKLTEVQQLRRDVEELRTTMSDRYAQDMGDNCITQ</sequence>
<feature type="region of interest" description="Disordered" evidence="1">
    <location>
        <begin position="1"/>
        <end position="66"/>
    </location>
</feature>
<feature type="compositionally biased region" description="Basic and acidic residues" evidence="1">
    <location>
        <begin position="215"/>
        <end position="226"/>
    </location>
</feature>
<feature type="compositionally biased region" description="Polar residues" evidence="1">
    <location>
        <begin position="45"/>
        <end position="66"/>
    </location>
</feature>
<keyword evidence="4" id="KW-1185">Reference proteome</keyword>
<dbReference type="InterPro" id="IPR040210">
    <property type="entry name" value="Cep85/Cep85L"/>
</dbReference>
<evidence type="ECO:0000259" key="2">
    <source>
        <dbReference type="Pfam" id="PF24555"/>
    </source>
</evidence>
<organism evidence="3 4">
    <name type="scientific">Acipenser oxyrinchus oxyrinchus</name>
    <dbReference type="NCBI Taxonomy" id="40147"/>
    <lineage>
        <taxon>Eukaryota</taxon>
        <taxon>Metazoa</taxon>
        <taxon>Chordata</taxon>
        <taxon>Craniata</taxon>
        <taxon>Vertebrata</taxon>
        <taxon>Euteleostomi</taxon>
        <taxon>Actinopterygii</taxon>
        <taxon>Chondrostei</taxon>
        <taxon>Acipenseriformes</taxon>
        <taxon>Acipenseridae</taxon>
        <taxon>Acipenser</taxon>
    </lineage>
</organism>
<comment type="caution">
    <text evidence="3">The sequence shown here is derived from an EMBL/GenBank/DDBJ whole genome shotgun (WGS) entry which is preliminary data.</text>
</comment>
<dbReference type="Proteomes" id="UP001230051">
    <property type="component" value="Unassembled WGS sequence"/>
</dbReference>
<dbReference type="EMBL" id="JAGXEW010000027">
    <property type="protein sequence ID" value="KAK1156890.1"/>
    <property type="molecule type" value="Genomic_DNA"/>
</dbReference>
<dbReference type="GO" id="GO:0005813">
    <property type="term" value="C:centrosome"/>
    <property type="evidence" value="ECO:0007669"/>
    <property type="project" value="TreeGrafter"/>
</dbReference>
<feature type="compositionally biased region" description="Basic and acidic residues" evidence="1">
    <location>
        <begin position="456"/>
        <end position="478"/>
    </location>
</feature>
<gene>
    <name evidence="3" type="primary">CEP85</name>
    <name evidence="3" type="ORF">AOXY_G25966</name>
</gene>
<feature type="region of interest" description="Disordered" evidence="1">
    <location>
        <begin position="215"/>
        <end position="255"/>
    </location>
</feature>
<name>A0AAD8CU96_ACIOX</name>